<dbReference type="RefSeq" id="WP_152080323.1">
    <property type="nucleotide sequence ID" value="NZ_AP021853.1"/>
</dbReference>
<gene>
    <name evidence="5" type="primary">malL_2</name>
    <name evidence="5" type="ORF">St703_08580</name>
</gene>
<dbReference type="SUPFAM" id="SSF51445">
    <property type="entry name" value="(Trans)glycosidases"/>
    <property type="match status" value="1"/>
</dbReference>
<organism evidence="5 6">
    <name type="scientific">Sporolactobacillus terrae</name>
    <dbReference type="NCBI Taxonomy" id="269673"/>
    <lineage>
        <taxon>Bacteria</taxon>
        <taxon>Bacillati</taxon>
        <taxon>Bacillota</taxon>
        <taxon>Bacilli</taxon>
        <taxon>Bacillales</taxon>
        <taxon>Sporolactobacillaceae</taxon>
        <taxon>Sporolactobacillus</taxon>
    </lineage>
</organism>
<dbReference type="FunFam" id="2.60.40.1180:FF:000007">
    <property type="entry name" value="Sucrose isomerase"/>
    <property type="match status" value="1"/>
</dbReference>
<dbReference type="PANTHER" id="PTHR10357:SF179">
    <property type="entry name" value="NEUTRAL AND BASIC AMINO ACID TRANSPORT PROTEIN RBAT"/>
    <property type="match status" value="1"/>
</dbReference>
<evidence type="ECO:0000259" key="4">
    <source>
        <dbReference type="SMART" id="SM00642"/>
    </source>
</evidence>
<dbReference type="Proteomes" id="UP000326951">
    <property type="component" value="Chromosome"/>
</dbReference>
<dbReference type="FunFam" id="3.20.20.80:FF:000064">
    <property type="entry name" value="Oligo-1,6-glucosidase"/>
    <property type="match status" value="2"/>
</dbReference>
<feature type="domain" description="Glycosyl hydrolase family 13 catalytic" evidence="4">
    <location>
        <begin position="14"/>
        <end position="423"/>
    </location>
</feature>
<accession>A0A5K7X0P6</accession>
<dbReference type="InterPro" id="IPR017853">
    <property type="entry name" value="GH"/>
</dbReference>
<dbReference type="SUPFAM" id="SSF51011">
    <property type="entry name" value="Glycosyl hydrolase domain"/>
    <property type="match status" value="1"/>
</dbReference>
<dbReference type="NCBIfam" id="NF008183">
    <property type="entry name" value="PRK10933.1"/>
    <property type="match status" value="1"/>
</dbReference>
<dbReference type="GO" id="GO:0009313">
    <property type="term" value="P:oligosaccharide catabolic process"/>
    <property type="evidence" value="ECO:0007669"/>
    <property type="project" value="TreeGrafter"/>
</dbReference>
<reference evidence="5 6" key="1">
    <citation type="submission" date="2019-09" db="EMBL/GenBank/DDBJ databases">
        <title>Complete genome sequence of Sporolactobacillus terrae 70-3.</title>
        <authorList>
            <person name="Tanaka N."/>
            <person name="Shiwa Y."/>
            <person name="Fujita N."/>
            <person name="Tanasupawat S."/>
        </authorList>
    </citation>
    <scope>NUCLEOTIDE SEQUENCE [LARGE SCALE GENOMIC DNA]</scope>
    <source>
        <strain evidence="5 6">70-3</strain>
    </source>
</reference>
<dbReference type="InterPro" id="IPR006047">
    <property type="entry name" value="GH13_cat_dom"/>
</dbReference>
<evidence type="ECO:0000313" key="5">
    <source>
        <dbReference type="EMBL" id="BBN98153.1"/>
    </source>
</evidence>
<dbReference type="Pfam" id="PF00128">
    <property type="entry name" value="Alpha-amylase"/>
    <property type="match status" value="1"/>
</dbReference>
<dbReference type="CDD" id="cd11333">
    <property type="entry name" value="AmyAc_SI_OligoGlu_DGase"/>
    <property type="match status" value="1"/>
</dbReference>
<dbReference type="SMART" id="SM00642">
    <property type="entry name" value="Aamy"/>
    <property type="match status" value="1"/>
</dbReference>
<dbReference type="Gene3D" id="3.90.400.10">
    <property type="entry name" value="Oligo-1,6-glucosidase, Domain 2"/>
    <property type="match status" value="1"/>
</dbReference>
<dbReference type="Gene3D" id="2.60.40.1180">
    <property type="entry name" value="Golgi alpha-mannosidase II"/>
    <property type="match status" value="1"/>
</dbReference>
<name>A0A5K7X0P6_9BACL</name>
<dbReference type="InterPro" id="IPR013780">
    <property type="entry name" value="Glyco_hydro_b"/>
</dbReference>
<dbReference type="InterPro" id="IPR045857">
    <property type="entry name" value="O16G_dom_2"/>
</dbReference>
<evidence type="ECO:0000256" key="1">
    <source>
        <dbReference type="ARBA" id="ARBA00008061"/>
    </source>
</evidence>
<proteinExistence type="inferred from homology"/>
<evidence type="ECO:0000256" key="3">
    <source>
        <dbReference type="ARBA" id="ARBA00023295"/>
    </source>
</evidence>
<evidence type="ECO:0000256" key="2">
    <source>
        <dbReference type="ARBA" id="ARBA00022801"/>
    </source>
</evidence>
<dbReference type="PANTHER" id="PTHR10357">
    <property type="entry name" value="ALPHA-AMYLASE FAMILY MEMBER"/>
    <property type="match status" value="1"/>
</dbReference>
<keyword evidence="2" id="KW-0378">Hydrolase</keyword>
<protein>
    <submittedName>
        <fullName evidence="5">Alpha-amylase</fullName>
    </submittedName>
</protein>
<sequence length="563" mass="64884">MGERDWWKEIAVYQVYPKSFKDANDDGSGDLKGIIEKLDYLQNLGIEAIWINPVYQSPMVDNGYDIMDYKAIHPQFGTMQDMDQLISEAGKRGMRIVMDLVLNHTSNQHPWFLESKRSRTNAKKDWYIWRDPKPDGTAPTNWRAEFGGSSWTFDEQRGQYYLHCFAAEQPDLNWANPDVRAAIYEFITFWLEKGVGGFRLDAITYIKKPERFTDLPPNGEDGLAPVGRASLNQPGILDYLHEMKARTFDNYDIFTVAEAPGVPAEQIPQFTGENGVFSMLIEFDHINMGVGSEQKWYEPMPWSLTDLKQIVSKSQHFVNKSGWSALYLENHDSPRSINSYLGDQAVKAGTISAKLLATFYTLLKGTPYIYQGQELGMTNVHYPSIDKYDDLSSLNQYRSAIREGCSEQEALEAVWHFSRDNSRTPMQWSDQVYAGFSTQKPWLGVHPNFVRVNAQAELRNPDSLYYYYQKLIRLRKSSRAFRYGDYALLKPDHEHVWAYTRSCSREKMLVILNFSDTLVDFPSSQELVQAATKLVLGNVSQRLPDHENKMQLKPYEARVYLVK</sequence>
<dbReference type="EMBL" id="AP021853">
    <property type="protein sequence ID" value="BBN98153.1"/>
    <property type="molecule type" value="Genomic_DNA"/>
</dbReference>
<keyword evidence="3" id="KW-0326">Glycosidase</keyword>
<comment type="similarity">
    <text evidence="1">Belongs to the glycosyl hydrolase 13 family.</text>
</comment>
<dbReference type="AlphaFoldDB" id="A0A5K7X0P6"/>
<evidence type="ECO:0000313" key="6">
    <source>
        <dbReference type="Proteomes" id="UP000326951"/>
    </source>
</evidence>
<dbReference type="FunFam" id="3.90.400.10:FF:000002">
    <property type="entry name" value="Sucrose isomerase"/>
    <property type="match status" value="1"/>
</dbReference>
<dbReference type="GO" id="GO:0004556">
    <property type="term" value="F:alpha-amylase activity"/>
    <property type="evidence" value="ECO:0007669"/>
    <property type="project" value="TreeGrafter"/>
</dbReference>
<dbReference type="Gene3D" id="3.20.20.80">
    <property type="entry name" value="Glycosidases"/>
    <property type="match status" value="1"/>
</dbReference>